<evidence type="ECO:0000313" key="1">
    <source>
        <dbReference type="EMBL" id="MBC5767640.1"/>
    </source>
</evidence>
<sequence>MKLFARRAKDAGAPVAASAERRHRVPRVVWGATWVPVEPTVSSPLLKVARAEARKRGASVIAVASNGQDAAVGMPAKGKGSRTTGPSGKGNGFLAAQLLSTVRLAKEVSLLGEDSGPQNNPWHGTEHVAYLGALDDATYVFVATVHGVPLLDICGDVETISKGIQEFREHLVSGAALLIQDSRPVAKAFSALPSEFPAIATPVHGLPFAAGALDAAGGLQPLGMHPVVKGAIATAAVAGVGVGLMWAYDAYVGHALSVEQLTRKEQQAKVLRQKYLAAQQDVLAKESSVVASAAAEPVWAFIAKTRLSRAGFNLTKVVCTGNTCDLQYRRDTKVPTFTDFVRTHGQGELPRFDIAQLDDAVTGLEVPEYDKMPKVDLANIKFDPELLLKLGTTAQKVLLAGVKLGFTTPADMVAMTDEFKTMRPVELAASRRLYGTWTLEGPTDTFTAALKRLPPTATLSMVEVRLSRSEKDGPDLVVAKGRYFLTPVERVLQ</sequence>
<name>A0A923MBK3_9BURK</name>
<dbReference type="AlphaFoldDB" id="A0A923MBK3"/>
<proteinExistence type="predicted"/>
<organism evidence="1 2">
    <name type="scientific">Ramlibacter albus</name>
    <dbReference type="NCBI Taxonomy" id="2079448"/>
    <lineage>
        <taxon>Bacteria</taxon>
        <taxon>Pseudomonadati</taxon>
        <taxon>Pseudomonadota</taxon>
        <taxon>Betaproteobacteria</taxon>
        <taxon>Burkholderiales</taxon>
        <taxon>Comamonadaceae</taxon>
        <taxon>Ramlibacter</taxon>
    </lineage>
</organism>
<reference evidence="1" key="1">
    <citation type="submission" date="2020-08" db="EMBL/GenBank/DDBJ databases">
        <title>Ramlibacter sp. GTP1 16S ribosomal RNA gene genome sequencing and assembly.</title>
        <authorList>
            <person name="Kang M."/>
        </authorList>
    </citation>
    <scope>NUCLEOTIDE SEQUENCE</scope>
    <source>
        <strain evidence="1">GTP1</strain>
    </source>
</reference>
<comment type="caution">
    <text evidence="1">The sequence shown here is derived from an EMBL/GenBank/DDBJ whole genome shotgun (WGS) entry which is preliminary data.</text>
</comment>
<keyword evidence="2" id="KW-1185">Reference proteome</keyword>
<gene>
    <name evidence="1" type="ORF">H8R02_24455</name>
</gene>
<accession>A0A923MBK3</accession>
<dbReference type="RefSeq" id="WP_187084122.1">
    <property type="nucleotide sequence ID" value="NZ_JACORU010000011.1"/>
</dbReference>
<dbReference type="EMBL" id="JACORU010000011">
    <property type="protein sequence ID" value="MBC5767640.1"/>
    <property type="molecule type" value="Genomic_DNA"/>
</dbReference>
<dbReference type="Proteomes" id="UP000596827">
    <property type="component" value="Unassembled WGS sequence"/>
</dbReference>
<evidence type="ECO:0000313" key="2">
    <source>
        <dbReference type="Proteomes" id="UP000596827"/>
    </source>
</evidence>
<protein>
    <submittedName>
        <fullName evidence="1">Uncharacterized protein</fullName>
    </submittedName>
</protein>